<reference evidence="2 3" key="1">
    <citation type="journal article" date="2019" name="PLoS Biol.">
        <title>Sex chromosomes control vertical transmission of feminizing Wolbachia symbionts in an isopod.</title>
        <authorList>
            <person name="Becking T."/>
            <person name="Chebbi M.A."/>
            <person name="Giraud I."/>
            <person name="Moumen B."/>
            <person name="Laverre T."/>
            <person name="Caubet Y."/>
            <person name="Peccoud J."/>
            <person name="Gilbert C."/>
            <person name="Cordaux R."/>
        </authorList>
    </citation>
    <scope>NUCLEOTIDE SEQUENCE [LARGE SCALE GENOMIC DNA]</scope>
    <source>
        <strain evidence="2">ANa2</strain>
        <tissue evidence="2">Whole body excluding digestive tract and cuticle</tissue>
    </source>
</reference>
<keyword evidence="3" id="KW-1185">Reference proteome</keyword>
<protein>
    <submittedName>
        <fullName evidence="2">Uncharacterized protein</fullName>
    </submittedName>
</protein>
<feature type="compositionally biased region" description="Basic residues" evidence="1">
    <location>
        <begin position="106"/>
        <end position="125"/>
    </location>
</feature>
<dbReference type="EMBL" id="SEYY01009782">
    <property type="protein sequence ID" value="KAB7501707.1"/>
    <property type="molecule type" value="Genomic_DNA"/>
</dbReference>
<name>A0A5N5T629_9CRUS</name>
<feature type="region of interest" description="Disordered" evidence="1">
    <location>
        <begin position="1"/>
        <end position="141"/>
    </location>
</feature>
<accession>A0A5N5T629</accession>
<organism evidence="2 3">
    <name type="scientific">Armadillidium nasatum</name>
    <dbReference type="NCBI Taxonomy" id="96803"/>
    <lineage>
        <taxon>Eukaryota</taxon>
        <taxon>Metazoa</taxon>
        <taxon>Ecdysozoa</taxon>
        <taxon>Arthropoda</taxon>
        <taxon>Crustacea</taxon>
        <taxon>Multicrustacea</taxon>
        <taxon>Malacostraca</taxon>
        <taxon>Eumalacostraca</taxon>
        <taxon>Peracarida</taxon>
        <taxon>Isopoda</taxon>
        <taxon>Oniscidea</taxon>
        <taxon>Crinocheta</taxon>
        <taxon>Armadillidiidae</taxon>
        <taxon>Armadillidium</taxon>
    </lineage>
</organism>
<feature type="compositionally biased region" description="Low complexity" evidence="1">
    <location>
        <begin position="90"/>
        <end position="105"/>
    </location>
</feature>
<proteinExistence type="predicted"/>
<feature type="compositionally biased region" description="Polar residues" evidence="1">
    <location>
        <begin position="1"/>
        <end position="18"/>
    </location>
</feature>
<comment type="caution">
    <text evidence="2">The sequence shown here is derived from an EMBL/GenBank/DDBJ whole genome shotgun (WGS) entry which is preliminary data.</text>
</comment>
<gene>
    <name evidence="2" type="ORF">Anas_14629</name>
</gene>
<dbReference type="Proteomes" id="UP000326759">
    <property type="component" value="Unassembled WGS sequence"/>
</dbReference>
<dbReference type="AlphaFoldDB" id="A0A5N5T629"/>
<feature type="compositionally biased region" description="Basic and acidic residues" evidence="1">
    <location>
        <begin position="71"/>
        <end position="89"/>
    </location>
</feature>
<evidence type="ECO:0000313" key="3">
    <source>
        <dbReference type="Proteomes" id="UP000326759"/>
    </source>
</evidence>
<evidence type="ECO:0000256" key="1">
    <source>
        <dbReference type="SAM" id="MobiDB-lite"/>
    </source>
</evidence>
<sequence>MVRSQFNRSHIPSLSSTQDARERLPQNRPRRNRSPVHGQVNYRRSSKSRRHSPKPVPLEQRGNRNNARTQYRRDNPRGHDARSGNRDNNRPMGSGNFNNNNNKNILNRRPKWRRNRNKKKRRGKGRIPPMSGGNRAPVLSGNRQPIASMRMRMDDYIAPRMDRMLPYGKIIFVLKICRELK</sequence>
<evidence type="ECO:0000313" key="2">
    <source>
        <dbReference type="EMBL" id="KAB7501707.1"/>
    </source>
</evidence>
<feature type="compositionally biased region" description="Basic residues" evidence="1">
    <location>
        <begin position="44"/>
        <end position="53"/>
    </location>
</feature>